<dbReference type="EMBL" id="MDYQ01000001">
    <property type="protein sequence ID" value="PRP89756.1"/>
    <property type="molecule type" value="Genomic_DNA"/>
</dbReference>
<dbReference type="SUPFAM" id="SSF48403">
    <property type="entry name" value="Ankyrin repeat"/>
    <property type="match status" value="1"/>
</dbReference>
<dbReference type="AlphaFoldDB" id="A0A2P6P0M1"/>
<dbReference type="PANTHER" id="PTHR24197:SF44">
    <property type="entry name" value="ANKYRIN REPEAT DOMAIN-CONTAINING PROTEIN 54"/>
    <property type="match status" value="1"/>
</dbReference>
<protein>
    <recommendedName>
        <fullName evidence="4">Ankyrin repeat domain-containing protein 54</fullName>
    </recommendedName>
</protein>
<keyword evidence="1" id="KW-0677">Repeat</keyword>
<reference evidence="7 8" key="1">
    <citation type="journal article" date="2018" name="Genome Biol. Evol.">
        <title>Multiple Roots of Fruiting Body Formation in Amoebozoa.</title>
        <authorList>
            <person name="Hillmann F."/>
            <person name="Forbes G."/>
            <person name="Novohradska S."/>
            <person name="Ferling I."/>
            <person name="Riege K."/>
            <person name="Groth M."/>
            <person name="Westermann M."/>
            <person name="Marz M."/>
            <person name="Spaller T."/>
            <person name="Winckler T."/>
            <person name="Schaap P."/>
            <person name="Glockner G."/>
        </authorList>
    </citation>
    <scope>NUCLEOTIDE SEQUENCE [LARGE SCALE GENOMIC DNA]</scope>
    <source>
        <strain evidence="7 8">Jena</strain>
    </source>
</reference>
<feature type="region of interest" description="Disordered" evidence="6">
    <location>
        <begin position="77"/>
        <end position="148"/>
    </location>
</feature>
<evidence type="ECO:0000256" key="5">
    <source>
        <dbReference type="PROSITE-ProRule" id="PRU00023"/>
    </source>
</evidence>
<evidence type="ECO:0000256" key="6">
    <source>
        <dbReference type="SAM" id="MobiDB-lite"/>
    </source>
</evidence>
<sequence>MHTKNRGLPSSPNSRTQIAEVRHPNRGFHRGNILRPTQKPCRVTKKLSSAIMNEDYELAAKIKTQLEDLQQKNSHISAPAGTIRGPGSPAPAPEAKQQQQYIREEPQYKASSDVSTLVGKGNTSPRQAPASPTAKGPATKENGKFVSDAGAGRHTTVQAMLEAGADPNSVDFQTGNSGLIAASETNHFDVVRLLVEAGANPNLRNRRGKTALHYTVENRYDKLTRYLVEEAGADVNIVDNTNKTPLQLAAPIPSLHQELQLMTHKKKKEEEENKANQPVSLGLVTVFLRTKGFPLEIGSTHNAADVTLAMSKLLNLQEIAKDLQIFEEAMGRERAMEDKEELLAVQDKWPNKNPNYFKFLIKVKRGSNSAAQMKFREVAYANK</sequence>
<proteinExistence type="predicted"/>
<dbReference type="Proteomes" id="UP000241769">
    <property type="component" value="Unassembled WGS sequence"/>
</dbReference>
<evidence type="ECO:0000313" key="8">
    <source>
        <dbReference type="Proteomes" id="UP000241769"/>
    </source>
</evidence>
<evidence type="ECO:0000313" key="7">
    <source>
        <dbReference type="EMBL" id="PRP89756.1"/>
    </source>
</evidence>
<dbReference type="FunCoup" id="A0A2P6P0M1">
    <property type="interactions" value="41"/>
</dbReference>
<gene>
    <name evidence="7" type="ORF">PROFUN_00098</name>
</gene>
<dbReference type="PANTHER" id="PTHR24197">
    <property type="entry name" value="ANKYRIN REPEAT DOMAIN-CONTAINING PROTEIN 61"/>
    <property type="match status" value="1"/>
</dbReference>
<keyword evidence="2 5" id="KW-0040">ANK repeat</keyword>
<organism evidence="7 8">
    <name type="scientific">Planoprotostelium fungivorum</name>
    <dbReference type="NCBI Taxonomy" id="1890364"/>
    <lineage>
        <taxon>Eukaryota</taxon>
        <taxon>Amoebozoa</taxon>
        <taxon>Evosea</taxon>
        <taxon>Variosea</taxon>
        <taxon>Cavosteliida</taxon>
        <taxon>Cavosteliaceae</taxon>
        <taxon>Planoprotostelium</taxon>
    </lineage>
</organism>
<dbReference type="Gene3D" id="1.25.40.20">
    <property type="entry name" value="Ankyrin repeat-containing domain"/>
    <property type="match status" value="1"/>
</dbReference>
<dbReference type="PROSITE" id="PS50297">
    <property type="entry name" value="ANK_REP_REGION"/>
    <property type="match status" value="1"/>
</dbReference>
<dbReference type="Gene3D" id="3.10.20.90">
    <property type="entry name" value="Phosphatidylinositol 3-kinase Catalytic Subunit, Chain A, domain 1"/>
    <property type="match status" value="1"/>
</dbReference>
<comment type="function">
    <text evidence="3">Plays an important role in regulating intracellular signaling events associated with erythroid terminal differentiation.</text>
</comment>
<feature type="repeat" description="ANK" evidence="5">
    <location>
        <begin position="207"/>
        <end position="240"/>
    </location>
</feature>
<feature type="repeat" description="ANK" evidence="5">
    <location>
        <begin position="174"/>
        <end position="206"/>
    </location>
</feature>
<evidence type="ECO:0000256" key="1">
    <source>
        <dbReference type="ARBA" id="ARBA00022737"/>
    </source>
</evidence>
<evidence type="ECO:0000256" key="3">
    <source>
        <dbReference type="ARBA" id="ARBA00037385"/>
    </source>
</evidence>
<feature type="compositionally biased region" description="Polar residues" evidence="6">
    <location>
        <begin position="109"/>
        <end position="126"/>
    </location>
</feature>
<evidence type="ECO:0000256" key="4">
    <source>
        <dbReference type="ARBA" id="ARBA00039237"/>
    </source>
</evidence>
<dbReference type="OrthoDB" id="194358at2759"/>
<name>A0A2P6P0M1_9EUKA</name>
<keyword evidence="8" id="KW-1185">Reference proteome</keyword>
<comment type="caution">
    <text evidence="7">The sequence shown here is derived from an EMBL/GenBank/DDBJ whole genome shotgun (WGS) entry which is preliminary data.</text>
</comment>
<dbReference type="PROSITE" id="PS50088">
    <property type="entry name" value="ANK_REPEAT"/>
    <property type="match status" value="2"/>
</dbReference>
<accession>A0A2P6P0M1</accession>
<dbReference type="SMART" id="SM00248">
    <property type="entry name" value="ANK"/>
    <property type="match status" value="2"/>
</dbReference>
<dbReference type="InParanoid" id="A0A2P6P0M1"/>
<dbReference type="Pfam" id="PF12796">
    <property type="entry name" value="Ank_2"/>
    <property type="match status" value="1"/>
</dbReference>
<dbReference type="STRING" id="1890364.A0A2P6P0M1"/>
<evidence type="ECO:0000256" key="2">
    <source>
        <dbReference type="ARBA" id="ARBA00023043"/>
    </source>
</evidence>
<dbReference type="InterPro" id="IPR002110">
    <property type="entry name" value="Ankyrin_rpt"/>
</dbReference>
<dbReference type="InterPro" id="IPR036770">
    <property type="entry name" value="Ankyrin_rpt-contain_sf"/>
</dbReference>